<comment type="subcellular location">
    <subcellularLocation>
        <location evidence="1">Membrane</location>
        <topology evidence="1">Multi-pass membrane protein</topology>
    </subcellularLocation>
</comment>
<keyword evidence="2" id="KW-0813">Transport</keyword>
<protein>
    <submittedName>
        <fullName evidence="10">Two pore domain potassium channel family protein</fullName>
    </submittedName>
</protein>
<feature type="transmembrane region" description="Helical" evidence="8">
    <location>
        <begin position="48"/>
        <end position="66"/>
    </location>
</feature>
<evidence type="ECO:0000256" key="7">
    <source>
        <dbReference type="ARBA" id="ARBA00023303"/>
    </source>
</evidence>
<evidence type="ECO:0000313" key="11">
    <source>
        <dbReference type="Proteomes" id="UP000598467"/>
    </source>
</evidence>
<evidence type="ECO:0000256" key="1">
    <source>
        <dbReference type="ARBA" id="ARBA00004141"/>
    </source>
</evidence>
<dbReference type="InterPro" id="IPR013099">
    <property type="entry name" value="K_chnl_dom"/>
</dbReference>
<keyword evidence="6 8" id="KW-0472">Membrane</keyword>
<keyword evidence="4 8" id="KW-1133">Transmembrane helix</keyword>
<dbReference type="EMBL" id="JABFCZ010000003">
    <property type="protein sequence ID" value="MBD1545197.1"/>
    <property type="molecule type" value="Genomic_DNA"/>
</dbReference>
<dbReference type="RefSeq" id="WP_190289870.1">
    <property type="nucleotide sequence ID" value="NZ_JABFCZ010000003.1"/>
</dbReference>
<feature type="transmembrane region" description="Helical" evidence="8">
    <location>
        <begin position="78"/>
        <end position="99"/>
    </location>
</feature>
<dbReference type="PANTHER" id="PTHR11003:SF291">
    <property type="entry name" value="IP11374P"/>
    <property type="match status" value="1"/>
</dbReference>
<evidence type="ECO:0000256" key="3">
    <source>
        <dbReference type="ARBA" id="ARBA00022692"/>
    </source>
</evidence>
<feature type="transmembrane region" description="Helical" evidence="8">
    <location>
        <begin position="24"/>
        <end position="42"/>
    </location>
</feature>
<dbReference type="Gene3D" id="1.10.287.70">
    <property type="match status" value="1"/>
</dbReference>
<dbReference type="Proteomes" id="UP000598467">
    <property type="component" value="Unassembled WGS sequence"/>
</dbReference>
<feature type="domain" description="Potassium channel" evidence="9">
    <location>
        <begin position="30"/>
        <end position="102"/>
    </location>
</feature>
<evidence type="ECO:0000256" key="2">
    <source>
        <dbReference type="ARBA" id="ARBA00022448"/>
    </source>
</evidence>
<keyword evidence="3 8" id="KW-0812">Transmembrane</keyword>
<comment type="caution">
    <text evidence="10">The sequence shown here is derived from an EMBL/GenBank/DDBJ whole genome shotgun (WGS) entry which is preliminary data.</text>
</comment>
<dbReference type="AlphaFoldDB" id="A0A926S592"/>
<name>A0A926S592_9HYPH</name>
<dbReference type="GO" id="GO:0030322">
    <property type="term" value="P:stabilization of membrane potential"/>
    <property type="evidence" value="ECO:0007669"/>
    <property type="project" value="TreeGrafter"/>
</dbReference>
<accession>A0A926S592</accession>
<sequence>MPTFLPRFRRLLNWIRDEWYKTPLRYAVGILILVLIGGMFFYHRVEGWSLFDSLYFSIITLATVGYGDFSPRTDVGKLFTMVYVFVGIGLFVGVATAIAQRYSQPHHKPHKNDGNDKET</sequence>
<gene>
    <name evidence="10" type="ORF">HK439_02910</name>
</gene>
<dbReference type="GO" id="GO:0005886">
    <property type="term" value="C:plasma membrane"/>
    <property type="evidence" value="ECO:0007669"/>
    <property type="project" value="TreeGrafter"/>
</dbReference>
<dbReference type="GO" id="GO:0015271">
    <property type="term" value="F:outward rectifier potassium channel activity"/>
    <property type="evidence" value="ECO:0007669"/>
    <property type="project" value="TreeGrafter"/>
</dbReference>
<organism evidence="10 11">
    <name type="scientific">Roseibium aggregatum</name>
    <dbReference type="NCBI Taxonomy" id="187304"/>
    <lineage>
        <taxon>Bacteria</taxon>
        <taxon>Pseudomonadati</taxon>
        <taxon>Pseudomonadota</taxon>
        <taxon>Alphaproteobacteria</taxon>
        <taxon>Hyphomicrobiales</taxon>
        <taxon>Stappiaceae</taxon>
        <taxon>Roseibium</taxon>
    </lineage>
</organism>
<evidence type="ECO:0000256" key="8">
    <source>
        <dbReference type="SAM" id="Phobius"/>
    </source>
</evidence>
<evidence type="ECO:0000256" key="6">
    <source>
        <dbReference type="ARBA" id="ARBA00023136"/>
    </source>
</evidence>
<evidence type="ECO:0000256" key="5">
    <source>
        <dbReference type="ARBA" id="ARBA00023065"/>
    </source>
</evidence>
<evidence type="ECO:0000259" key="9">
    <source>
        <dbReference type="Pfam" id="PF07885"/>
    </source>
</evidence>
<reference evidence="10" key="1">
    <citation type="submission" date="2020-05" db="EMBL/GenBank/DDBJ databases">
        <title>Identification of trans-AT polyketide cluster in two marine bacteria, producers of a novel glutaramide-containing polyketide sesbanimide D and analogs.</title>
        <authorList>
            <person name="Kacar D."/>
            <person name="Rodriguez P."/>
            <person name="Canedo L."/>
            <person name="Gonzalez E."/>
            <person name="Galan B."/>
            <person name="De La Calle F."/>
            <person name="Garcia J.L."/>
        </authorList>
    </citation>
    <scope>NUCLEOTIDE SEQUENCE</scope>
    <source>
        <strain evidence="10">PHM038</strain>
    </source>
</reference>
<dbReference type="GO" id="GO:0022841">
    <property type="term" value="F:potassium ion leak channel activity"/>
    <property type="evidence" value="ECO:0007669"/>
    <property type="project" value="TreeGrafter"/>
</dbReference>
<dbReference type="SUPFAM" id="SSF81324">
    <property type="entry name" value="Voltage-gated potassium channels"/>
    <property type="match status" value="1"/>
</dbReference>
<dbReference type="Pfam" id="PF07885">
    <property type="entry name" value="Ion_trans_2"/>
    <property type="match status" value="1"/>
</dbReference>
<dbReference type="PANTHER" id="PTHR11003">
    <property type="entry name" value="POTASSIUM CHANNEL, SUBFAMILY K"/>
    <property type="match status" value="1"/>
</dbReference>
<keyword evidence="7 10" id="KW-0407">Ion channel</keyword>
<evidence type="ECO:0000313" key="10">
    <source>
        <dbReference type="EMBL" id="MBD1545197.1"/>
    </source>
</evidence>
<proteinExistence type="predicted"/>
<dbReference type="InterPro" id="IPR003280">
    <property type="entry name" value="2pore_dom_K_chnl"/>
</dbReference>
<evidence type="ECO:0000256" key="4">
    <source>
        <dbReference type="ARBA" id="ARBA00022989"/>
    </source>
</evidence>
<keyword evidence="5" id="KW-0406">Ion transport</keyword>